<keyword evidence="2 6" id="KW-0812">Transmembrane</keyword>
<dbReference type="RefSeq" id="WP_146956739.1">
    <property type="nucleotide sequence ID" value="NZ_CP042467.1"/>
</dbReference>
<feature type="transmembrane region" description="Helical" evidence="6">
    <location>
        <begin position="183"/>
        <end position="205"/>
    </location>
</feature>
<keyword evidence="9" id="KW-1185">Reference proteome</keyword>
<accession>A0A5B8XPZ3</accession>
<feature type="transmembrane region" description="Helical" evidence="6">
    <location>
        <begin position="66"/>
        <end position="85"/>
    </location>
</feature>
<feature type="transmembrane region" description="Helical" evidence="6">
    <location>
        <begin position="132"/>
        <end position="155"/>
    </location>
</feature>
<evidence type="ECO:0000256" key="5">
    <source>
        <dbReference type="ARBA" id="ARBA00023136"/>
    </source>
</evidence>
<dbReference type="InterPro" id="IPR045062">
    <property type="entry name" value="Cyt_c_biogenesis_CcsA/CcmC"/>
</dbReference>
<evidence type="ECO:0000313" key="9">
    <source>
        <dbReference type="Proteomes" id="UP000321595"/>
    </source>
</evidence>
<dbReference type="KEGG" id="bbae:FRD01_00815"/>
<name>A0A5B8XPZ3_9DELT</name>
<dbReference type="Proteomes" id="UP000321595">
    <property type="component" value="Chromosome"/>
</dbReference>
<proteinExistence type="predicted"/>
<protein>
    <recommendedName>
        <fullName evidence="7">Cytochrome c assembly protein domain-containing protein</fullName>
    </recommendedName>
</protein>
<gene>
    <name evidence="8" type="ORF">FRD01_00815</name>
</gene>
<evidence type="ECO:0000256" key="3">
    <source>
        <dbReference type="ARBA" id="ARBA00022748"/>
    </source>
</evidence>
<evidence type="ECO:0000313" key="8">
    <source>
        <dbReference type="EMBL" id="QED25826.1"/>
    </source>
</evidence>
<dbReference type="EMBL" id="CP042467">
    <property type="protein sequence ID" value="QED25826.1"/>
    <property type="molecule type" value="Genomic_DNA"/>
</dbReference>
<dbReference type="GO" id="GO:0005886">
    <property type="term" value="C:plasma membrane"/>
    <property type="evidence" value="ECO:0007669"/>
    <property type="project" value="TreeGrafter"/>
</dbReference>
<evidence type="ECO:0000256" key="2">
    <source>
        <dbReference type="ARBA" id="ARBA00022692"/>
    </source>
</evidence>
<feature type="transmembrane region" description="Helical" evidence="6">
    <location>
        <begin position="248"/>
        <end position="266"/>
    </location>
</feature>
<reference evidence="8 9" key="1">
    <citation type="submission" date="2019-08" db="EMBL/GenBank/DDBJ databases">
        <authorList>
            <person name="Liang Q."/>
        </authorList>
    </citation>
    <scope>NUCLEOTIDE SEQUENCE [LARGE SCALE GENOMIC DNA]</scope>
    <source>
        <strain evidence="8 9">V1718</strain>
    </source>
</reference>
<evidence type="ECO:0000256" key="4">
    <source>
        <dbReference type="ARBA" id="ARBA00022989"/>
    </source>
</evidence>
<dbReference type="Pfam" id="PF01578">
    <property type="entry name" value="Cytochrom_C_asm"/>
    <property type="match status" value="1"/>
</dbReference>
<dbReference type="AlphaFoldDB" id="A0A5B8XPZ3"/>
<keyword evidence="5 6" id="KW-0472">Membrane</keyword>
<keyword evidence="3" id="KW-0201">Cytochrome c-type biogenesis</keyword>
<keyword evidence="4 6" id="KW-1133">Transmembrane helix</keyword>
<dbReference type="GO" id="GO:0017004">
    <property type="term" value="P:cytochrome complex assembly"/>
    <property type="evidence" value="ECO:0007669"/>
    <property type="project" value="UniProtKB-KW"/>
</dbReference>
<dbReference type="GO" id="GO:0020037">
    <property type="term" value="F:heme binding"/>
    <property type="evidence" value="ECO:0007669"/>
    <property type="project" value="InterPro"/>
</dbReference>
<dbReference type="PANTHER" id="PTHR30071">
    <property type="entry name" value="HEME EXPORTER PROTEIN C"/>
    <property type="match status" value="1"/>
</dbReference>
<feature type="domain" description="Cytochrome c assembly protein" evidence="7">
    <location>
        <begin position="70"/>
        <end position="256"/>
    </location>
</feature>
<comment type="subcellular location">
    <subcellularLocation>
        <location evidence="1">Membrane</location>
        <topology evidence="1">Multi-pass membrane protein</topology>
    </subcellularLocation>
</comment>
<evidence type="ECO:0000256" key="1">
    <source>
        <dbReference type="ARBA" id="ARBA00004141"/>
    </source>
</evidence>
<evidence type="ECO:0000256" key="6">
    <source>
        <dbReference type="SAM" id="Phobius"/>
    </source>
</evidence>
<dbReference type="PANTHER" id="PTHR30071:SF1">
    <property type="entry name" value="CYTOCHROME B_B6 PROTEIN-RELATED"/>
    <property type="match status" value="1"/>
</dbReference>
<feature type="transmembrane region" description="Helical" evidence="6">
    <location>
        <begin position="6"/>
        <end position="24"/>
    </location>
</feature>
<feature type="transmembrane region" description="Helical" evidence="6">
    <location>
        <begin position="92"/>
        <end position="112"/>
    </location>
</feature>
<organism evidence="8 9">
    <name type="scientific">Microvenator marinus</name>
    <dbReference type="NCBI Taxonomy" id="2600177"/>
    <lineage>
        <taxon>Bacteria</taxon>
        <taxon>Deltaproteobacteria</taxon>
        <taxon>Bradymonadales</taxon>
        <taxon>Microvenatoraceae</taxon>
        <taxon>Microvenator</taxon>
    </lineage>
</organism>
<dbReference type="InterPro" id="IPR002541">
    <property type="entry name" value="Cyt_c_assembly"/>
</dbReference>
<evidence type="ECO:0000259" key="7">
    <source>
        <dbReference type="Pfam" id="PF01578"/>
    </source>
</evidence>
<feature type="transmembrane region" description="Helical" evidence="6">
    <location>
        <begin position="36"/>
        <end position="54"/>
    </location>
</feature>
<sequence>MQGILEIVDLVLPLAYASLVAVYLKTFLNEEAEPRFARALLWGVLLVHGIYFVARGAHFSYFPLGSKAEFFSWLAYSISAVYAALERQLKQVRTGVFFVSIALAFQTAASVFMEYDPKHPLLLENPMYGVHVIFVIFGVTALAVGTLYATMYLLLNRQLKARELGLFFKRLPPLNTLDRLSRVGSLAGTVVLGFGLVVGYLVALSLPEDFNFWDPKLLITDAVWLGYVVGVLLVRYRGLPSIRVAQLTIAWFAVFLVSVGIGHSFLA</sequence>
<feature type="transmembrane region" description="Helical" evidence="6">
    <location>
        <begin position="217"/>
        <end position="236"/>
    </location>
</feature>
<dbReference type="OrthoDB" id="9814290at2"/>